<evidence type="ECO:0000313" key="2">
    <source>
        <dbReference type="Proteomes" id="UP000327294"/>
    </source>
</evidence>
<dbReference type="KEGG" id="sphv:F9278_28495"/>
<protein>
    <submittedName>
        <fullName evidence="1">Uncharacterized protein</fullName>
    </submittedName>
</protein>
<proteinExistence type="predicted"/>
<name>A0A5P8KA74_9ACTN</name>
<accession>A0A5P8KA74</accession>
<reference evidence="1 2" key="1">
    <citation type="submission" date="2019-10" db="EMBL/GenBank/DDBJ databases">
        <title>Streptomyces sp. strain GY16 isolated from leaves of Broussonetia papyrifera.</title>
        <authorList>
            <person name="Mo P."/>
        </authorList>
    </citation>
    <scope>NUCLEOTIDE SEQUENCE [LARGE SCALE GENOMIC DNA]</scope>
    <source>
        <strain evidence="1 2">GY16</strain>
    </source>
</reference>
<keyword evidence="2" id="KW-1185">Reference proteome</keyword>
<dbReference type="Proteomes" id="UP000327294">
    <property type="component" value="Chromosome"/>
</dbReference>
<dbReference type="EMBL" id="CP045096">
    <property type="protein sequence ID" value="QFQ99439.1"/>
    <property type="molecule type" value="Genomic_DNA"/>
</dbReference>
<dbReference type="RefSeq" id="WP_152170864.1">
    <property type="nucleotide sequence ID" value="NZ_CP045096.1"/>
</dbReference>
<sequence>MALPIARTRYEAEAYVMLYACVCGHHEFDPERVDDVSVGRHGASEWHGVCGSCGHSRLFVFGRPAGEPTERGHEFLYGGREPSQLLDAGCWMALALDYAAAARGAARPPGVGPFTRVLHAEWTWAAAAVAEAAKFVEPSVGHVPPETLLSGLGLRVRATAPRGAFSRRALQRRFNRYRRGRAVGDEQRWLRRLEKPPQVPELPGMAWFHLVKAIVERCHLLQETGDLSVVLDREALLEALALTGPNSGIDELGAQVCGTLHWLRHGALAMAGEPAADDLASALRCYRPLQDLAARRPGGATPLTFPSQVPRALRLVLECREG</sequence>
<dbReference type="AlphaFoldDB" id="A0A5P8KA74"/>
<organism evidence="1 2">
    <name type="scientific">Streptomyces phaeolivaceus</name>
    <dbReference type="NCBI Taxonomy" id="2653200"/>
    <lineage>
        <taxon>Bacteria</taxon>
        <taxon>Bacillati</taxon>
        <taxon>Actinomycetota</taxon>
        <taxon>Actinomycetes</taxon>
        <taxon>Kitasatosporales</taxon>
        <taxon>Streptomycetaceae</taxon>
        <taxon>Streptomyces</taxon>
    </lineage>
</organism>
<gene>
    <name evidence="1" type="ORF">F9278_28495</name>
</gene>
<evidence type="ECO:0000313" key="1">
    <source>
        <dbReference type="EMBL" id="QFQ99439.1"/>
    </source>
</evidence>